<dbReference type="InterPro" id="IPR035466">
    <property type="entry name" value="GlmS/AgaS_SIS"/>
</dbReference>
<evidence type="ECO:0000313" key="19">
    <source>
        <dbReference type="Proteomes" id="UP000358545"/>
    </source>
</evidence>
<proteinExistence type="predicted"/>
<dbReference type="Pfam" id="PF01380">
    <property type="entry name" value="SIS"/>
    <property type="match status" value="2"/>
</dbReference>
<dbReference type="EMBL" id="AABEMN010000002">
    <property type="protein sequence ID" value="EAG9518611.1"/>
    <property type="molecule type" value="Genomic_DNA"/>
</dbReference>
<dbReference type="SUPFAM" id="SSF53697">
    <property type="entry name" value="SIS domain"/>
    <property type="match status" value="1"/>
</dbReference>
<dbReference type="AlphaFoldDB" id="A0A0B8R883"/>
<dbReference type="EMBL" id="AABGUK010000002">
    <property type="protein sequence ID" value="EAH4241655.1"/>
    <property type="molecule type" value="Genomic_DNA"/>
</dbReference>
<reference evidence="7 19" key="4">
    <citation type="submission" date="2018-06" db="EMBL/GenBank/DDBJ databases">
        <authorList>
            <consortium name="PulseNet: The National Subtyping Network for Foodborne Disease Surveillance"/>
            <person name="Tarr C.L."/>
            <person name="Trees E."/>
            <person name="Katz L.S."/>
            <person name="Carleton-Romer H.A."/>
            <person name="Stroika S."/>
            <person name="Kucerova Z."/>
            <person name="Roache K.F."/>
            <person name="Sabol A.L."/>
            <person name="Besser J."/>
            <person name="Gerner-Smidt P."/>
        </authorList>
    </citation>
    <scope>NUCLEOTIDE SEQUENCE [LARGE SCALE GENOMIC DNA]</scope>
    <source>
        <strain evidence="7 19">PNUSAL002180</strain>
        <strain evidence="13 23">PNUSAL005692</strain>
    </source>
</reference>
<dbReference type="Proteomes" id="UP000530452">
    <property type="component" value="Unassembled WGS sequence"/>
</dbReference>
<dbReference type="EMBL" id="AAAJWF010000007">
    <property type="protein sequence ID" value="EAC7481374.1"/>
    <property type="molecule type" value="Genomic_DNA"/>
</dbReference>
<organism evidence="11 26">
    <name type="scientific">Listeria monocytogenes</name>
    <dbReference type="NCBI Taxonomy" id="1639"/>
    <lineage>
        <taxon>Bacteria</taxon>
        <taxon>Bacillati</taxon>
        <taxon>Bacillota</taxon>
        <taxon>Bacilli</taxon>
        <taxon>Bacillales</taxon>
        <taxon>Listeriaceae</taxon>
        <taxon>Listeria</taxon>
    </lineage>
</organism>
<feature type="domain" description="SIS" evidence="2">
    <location>
        <begin position="29"/>
        <end position="169"/>
    </location>
</feature>
<dbReference type="KEGG" id="lmok:CQ02_10320"/>
<evidence type="ECO:0000313" key="30">
    <source>
        <dbReference type="Proteomes" id="UP000843503"/>
    </source>
</evidence>
<evidence type="ECO:0000313" key="20">
    <source>
        <dbReference type="Proteomes" id="UP000365297"/>
    </source>
</evidence>
<dbReference type="Proteomes" id="UP000546397">
    <property type="component" value="Unassembled WGS sequence"/>
</dbReference>
<dbReference type="EMBL" id="AABGHY010000005">
    <property type="protein sequence ID" value="EAH3294548.1"/>
    <property type="molecule type" value="Genomic_DNA"/>
</dbReference>
<dbReference type="GO" id="GO:0006487">
    <property type="term" value="P:protein N-linked glycosylation"/>
    <property type="evidence" value="ECO:0007669"/>
    <property type="project" value="TreeGrafter"/>
</dbReference>
<evidence type="ECO:0000313" key="18">
    <source>
        <dbReference type="Proteomes" id="UP000272537"/>
    </source>
</evidence>
<keyword evidence="1" id="KW-0677">Repeat</keyword>
<dbReference type="RefSeq" id="WP_014929240.1">
    <property type="nucleotide sequence ID" value="NC_021825.2"/>
</dbReference>
<dbReference type="Proteomes" id="UP000272537">
    <property type="component" value="Unassembled WGS sequence"/>
</dbReference>
<evidence type="ECO:0000313" key="24">
    <source>
        <dbReference type="Proteomes" id="UP000527632"/>
    </source>
</evidence>
<dbReference type="EMBL" id="QXLS01000006">
    <property type="protein sequence ID" value="RKA06540.1"/>
    <property type="molecule type" value="Genomic_DNA"/>
</dbReference>
<evidence type="ECO:0000313" key="27">
    <source>
        <dbReference type="Proteomes" id="UP000533021"/>
    </source>
</evidence>
<dbReference type="KEGG" id="lmv:Y193_05585"/>
<keyword evidence="17" id="KW-0032">Aminotransferase</keyword>
<evidence type="ECO:0000313" key="25">
    <source>
        <dbReference type="Proteomes" id="UP000528151"/>
    </source>
</evidence>
<dbReference type="EMBL" id="AALGDA010000013">
    <property type="protein sequence ID" value="ECY9782554.1"/>
    <property type="molecule type" value="Genomic_DNA"/>
</dbReference>
<evidence type="ECO:0000313" key="13">
    <source>
        <dbReference type="EMBL" id="ECY9782554.1"/>
    </source>
</evidence>
<dbReference type="CDD" id="cd05008">
    <property type="entry name" value="SIS_GlmS_GlmD_1"/>
    <property type="match status" value="1"/>
</dbReference>
<dbReference type="GO" id="GO:0006047">
    <property type="term" value="P:UDP-N-acetylglucosamine metabolic process"/>
    <property type="evidence" value="ECO:0007669"/>
    <property type="project" value="TreeGrafter"/>
</dbReference>
<evidence type="ECO:0000313" key="28">
    <source>
        <dbReference type="Proteomes" id="UP000544530"/>
    </source>
</evidence>
<dbReference type="Proteomes" id="UP000379076">
    <property type="component" value="Unassembled WGS sequence"/>
</dbReference>
<dbReference type="Proteomes" id="UP000533021">
    <property type="component" value="Unassembled WGS sequence"/>
</dbReference>
<evidence type="ECO:0000313" key="14">
    <source>
        <dbReference type="EMBL" id="HAC1756102.1"/>
    </source>
</evidence>
<dbReference type="Proteomes" id="UP000843503">
    <property type="component" value="Unassembled WGS sequence"/>
</dbReference>
<dbReference type="InterPro" id="IPR001347">
    <property type="entry name" value="SIS_dom"/>
</dbReference>
<name>A0A0B8R883_LISMN</name>
<dbReference type="GO" id="GO:0004360">
    <property type="term" value="F:glutamine-fructose-6-phosphate transaminase (isomerizing) activity"/>
    <property type="evidence" value="ECO:0007669"/>
    <property type="project" value="UniProtKB-EC"/>
</dbReference>
<dbReference type="Proteomes" id="UP000393182">
    <property type="component" value="Unassembled WGS sequence"/>
</dbReference>
<dbReference type="Proteomes" id="UP000528151">
    <property type="component" value="Unassembled WGS sequence"/>
</dbReference>
<reference evidence="20 21" key="3">
    <citation type="submission" date="2018-06" db="EMBL/GenBank/DDBJ databases">
        <authorList>
            <consortium name="GenomeTrakr: Next Generation Sequencing Network for Food Pathogen Tracability"/>
        </authorList>
    </citation>
    <scope>NUCLEOTIDE SEQUENCE [LARGE SCALE GENOMIC DNA]</scope>
    <source>
        <strain evidence="4 21">CFSAN008042</strain>
        <strain evidence="8 25">CFSAN063727</strain>
        <strain evidence="5 22">FDA00006494</strain>
        <strain evidence="3 20">FDA00007096</strain>
        <strain evidence="12 24">LS1344</strain>
    </source>
</reference>
<reference evidence="26 27" key="5">
    <citation type="submission" date="2019-04" db="EMBL/GenBank/DDBJ databases">
        <authorList>
            <person name="Ashton P.M."/>
            <person name="Dallman T."/>
            <person name="Nair S."/>
            <person name="De Pinna E."/>
            <person name="Peters T."/>
            <person name="Grant K."/>
        </authorList>
    </citation>
    <scope>NUCLEOTIDE SEQUENCE [LARGE SCALE GENOMIC DNA]</scope>
    <source>
        <strain evidence="10 27">282333</strain>
        <strain evidence="11 26">282352</strain>
        <strain evidence="9 29">289003</strain>
        <strain evidence="6">RL15000286</strain>
    </source>
</reference>
<evidence type="ECO:0000313" key="26">
    <source>
        <dbReference type="Proteomes" id="UP000530452"/>
    </source>
</evidence>
<dbReference type="EMBL" id="AAAIXK010000003">
    <property type="protein sequence ID" value="EAC5550120.1"/>
    <property type="molecule type" value="Genomic_DNA"/>
</dbReference>
<evidence type="ECO:0000313" key="16">
    <source>
        <dbReference type="EMBL" id="NYA01943.1"/>
    </source>
</evidence>
<evidence type="ECO:0000313" key="10">
    <source>
        <dbReference type="EMBL" id="EAH2282349.1"/>
    </source>
</evidence>
<evidence type="ECO:0000313" key="9">
    <source>
        <dbReference type="EMBL" id="EAG9518611.1"/>
    </source>
</evidence>
<dbReference type="GO" id="GO:0006002">
    <property type="term" value="P:fructose 6-phosphate metabolic process"/>
    <property type="evidence" value="ECO:0007669"/>
    <property type="project" value="TreeGrafter"/>
</dbReference>
<dbReference type="Proteomes" id="UP000365297">
    <property type="component" value="Unassembled WGS sequence"/>
</dbReference>
<dbReference type="EMBL" id="AABFVG010000005">
    <property type="protein sequence ID" value="EAH2282349.1"/>
    <property type="molecule type" value="Genomic_DNA"/>
</dbReference>
<dbReference type="Gene3D" id="3.40.50.10490">
    <property type="entry name" value="Glucose-6-phosphate isomerase like protein, domain 1"/>
    <property type="match status" value="2"/>
</dbReference>
<dbReference type="Proteomes" id="UP000358545">
    <property type="component" value="Unassembled WGS sequence"/>
</dbReference>
<dbReference type="PANTHER" id="PTHR10937:SF17">
    <property type="entry name" value="GLUCOSAMINE-FRUCTOSE-6-PHOSPHATE AMINOTRANSFERASE"/>
    <property type="match status" value="1"/>
</dbReference>
<dbReference type="EMBL" id="JACAVN010000005">
    <property type="protein sequence ID" value="NYA01943.1"/>
    <property type="molecule type" value="Genomic_DNA"/>
</dbReference>
<evidence type="ECO:0000313" key="8">
    <source>
        <dbReference type="EMBL" id="EAG4463271.1"/>
    </source>
</evidence>
<dbReference type="EMBL" id="AAAQQZ010000002">
    <property type="protein sequence ID" value="EAE1338212.1"/>
    <property type="molecule type" value="Genomic_DNA"/>
</dbReference>
<evidence type="ECO:0000313" key="7">
    <source>
        <dbReference type="EMBL" id="EAG0865847.1"/>
    </source>
</evidence>
<dbReference type="EMBL" id="AABBZO010000018">
    <property type="protein sequence ID" value="EAG4463271.1"/>
    <property type="molecule type" value="Genomic_DNA"/>
</dbReference>
<dbReference type="Proteomes" id="UP000368512">
    <property type="component" value="Unassembled WGS sequence"/>
</dbReference>
<dbReference type="GO" id="GO:0097367">
    <property type="term" value="F:carbohydrate derivative binding"/>
    <property type="evidence" value="ECO:0007669"/>
    <property type="project" value="InterPro"/>
</dbReference>
<dbReference type="Proteomes" id="UP000544530">
    <property type="component" value="Unassembled WGS sequence"/>
</dbReference>
<gene>
    <name evidence="17" type="primary">glms_3</name>
    <name evidence="7" type="ORF">A8L61_00975</name>
    <name evidence="5" type="ORF">ART25_04720</name>
    <name evidence="3" type="ORF">ARY78_06740</name>
    <name evidence="8" type="ORF">CA369_13290</name>
    <name evidence="10" type="ORF">D4920_09725</name>
    <name evidence="9" type="ORF">D4B11_02420</name>
    <name evidence="11" type="ORF">D5N24_09080</name>
    <name evidence="4" type="ORF">DQ70_11845</name>
    <name evidence="17" type="ORF">DYZ80_02435</name>
    <name evidence="6" type="ORF">E1W56_10495</name>
    <name evidence="12" type="ORF">E5F58_06490</name>
    <name evidence="13" type="ORF">F6515_06060</name>
    <name evidence="14" type="ORF">GI949_14095</name>
    <name evidence="15" type="ORF">HQN34_001232</name>
    <name evidence="16" type="ORF">HZJ64_08870</name>
</gene>
<dbReference type="CDD" id="cd05009">
    <property type="entry name" value="SIS_GlmS_GlmD_2"/>
    <property type="match status" value="1"/>
</dbReference>
<keyword evidence="17" id="KW-0808">Transferase</keyword>
<dbReference type="Proteomes" id="UP000843775">
    <property type="component" value="Unassembled WGS sequence"/>
</dbReference>
<dbReference type="Proteomes" id="UP000489121">
    <property type="component" value="Unassembled WGS sequence"/>
</dbReference>
<sequence length="354" mass="39809">MKNMDYYIRSEQSVYENIIRSRKDLLQKVIQMEKVDYQAIVIFATGSSSNAAFAAQLYMSDKLAIPVYVEEPSTAGNYMLHLNKNTLYIAISQGGHSYSTIHLVKEIERQGGIVFTLTSDLTSPIAKESTRAIDLGMGIEEMPYVTLGYSATILMLNLMALELALLQEKMLEEEYQAEIAELKKITANLPKVVEKSAAWVDAHTQELMEAERVFFIGYGAAYGVAREGETKVTETIRITAFGKELEEYMHGPYIGLSEQDYIIFLEPQGLLEDRAEKLKQFLQGHVKKIRTFYADAGGEKTDDLLLGVRAAELLTPLFMTIPVHLLSFEISKKKGINLEVSAFPEFDQITKSKI</sequence>
<evidence type="ECO:0000313" key="12">
    <source>
        <dbReference type="EMBL" id="EAH4241655.1"/>
    </source>
</evidence>
<dbReference type="EMBL" id="DABJAN010000002">
    <property type="protein sequence ID" value="HAJ9593034.1"/>
    <property type="molecule type" value="Genomic_DNA"/>
</dbReference>
<dbReference type="PANTHER" id="PTHR10937">
    <property type="entry name" value="GLUCOSAMINE--FRUCTOSE-6-PHOSPHATE AMINOTRANSFERASE, ISOMERIZING"/>
    <property type="match status" value="1"/>
</dbReference>
<evidence type="ECO:0000256" key="1">
    <source>
        <dbReference type="ARBA" id="ARBA00022737"/>
    </source>
</evidence>
<evidence type="ECO:0000313" key="23">
    <source>
        <dbReference type="Proteomes" id="UP000489121"/>
    </source>
</evidence>
<reference evidence="15" key="6">
    <citation type="submission" date="2020-05" db="EMBL/GenBank/DDBJ databases">
        <authorList>
            <consortium name="NCBI Pathogen Detection Project"/>
        </authorList>
    </citation>
    <scope>NUCLEOTIDE SEQUENCE</scope>
    <source>
        <strain evidence="15">2017-325981-023-01</strain>
        <strain evidence="14">DMG1500109</strain>
    </source>
</reference>
<protein>
    <submittedName>
        <fullName evidence="17">Glutamine--fructose-6-phosphate aminotransferase isomerizing</fullName>
        <ecNumber evidence="17">2.6.1.16</ecNumber>
    </submittedName>
    <submittedName>
        <fullName evidence="11">SIS domain-containing protein</fullName>
    </submittedName>
</protein>
<evidence type="ECO:0000313" key="11">
    <source>
        <dbReference type="EMBL" id="EAH3294548.1"/>
    </source>
</evidence>
<evidence type="ECO:0000313" key="6">
    <source>
        <dbReference type="EMBL" id="EAE4942463.1"/>
    </source>
</evidence>
<comment type="caution">
    <text evidence="11">The sequence shown here is derived from an EMBL/GenBank/DDBJ whole genome shotgun (WGS) entry which is preliminary data.</text>
</comment>
<dbReference type="EMBL" id="AABAGT010000001">
    <property type="protein sequence ID" value="EAG0865847.1"/>
    <property type="molecule type" value="Genomic_DNA"/>
</dbReference>
<reference evidence="16 28" key="7">
    <citation type="submission" date="2020-06" db="EMBL/GenBank/DDBJ databases">
        <title>Two Listeria outbreaks in Switzerland in 2018 and 2020.</title>
        <authorList>
            <person name="Stevens M.J.A."/>
            <person name="Bloemberg G."/>
            <person name="Nusch-Inderbinnen M."/>
            <person name="Stephan R."/>
        </authorList>
    </citation>
    <scope>NUCLEOTIDE SEQUENCE [LARGE SCALE GENOMIC DNA]</scope>
    <source>
        <strain evidence="16 28">N18-0707</strain>
    </source>
</reference>
<evidence type="ECO:0000313" key="29">
    <source>
        <dbReference type="Proteomes" id="UP000546397"/>
    </source>
</evidence>
<evidence type="ECO:0000259" key="2">
    <source>
        <dbReference type="PROSITE" id="PS51464"/>
    </source>
</evidence>
<reference evidence="17 18" key="1">
    <citation type="journal article" date="2018" name="BMC Genomics">
        <title>Genes significantly associated with lineage II food isolates of Listeria monocytogenes.</title>
        <authorList>
            <person name="Pirone-Davies C."/>
            <person name="Chen Y."/>
            <person name="Pightling A."/>
            <person name="Ryan G."/>
            <person name="Wang Y."/>
            <person name="Yao K."/>
            <person name="Hoffmann M."/>
            <person name="Allard M.W."/>
        </authorList>
    </citation>
    <scope>NUCLEOTIDE SEQUENCE [LARGE SCALE GENOMIC DNA]</scope>
    <source>
        <strain evidence="17 18">PNUSAL000550</strain>
    </source>
</reference>
<evidence type="ECO:0000313" key="5">
    <source>
        <dbReference type="EMBL" id="EAE1338212.1"/>
    </source>
</evidence>
<reference evidence="30 31" key="2">
    <citation type="journal article" date="2018" name="Genome Biol.">
        <title>SKESA: strategic k-mer extension for scrupulous assemblies.</title>
        <authorList>
            <person name="Souvorov A."/>
            <person name="Agarwala R."/>
            <person name="Lipman D.J."/>
        </authorList>
    </citation>
    <scope>NUCLEOTIDE SEQUENCE [LARGE SCALE GENOMIC DNA]</scope>
    <source>
        <strain evidence="15">2017-325981-023-01</strain>
        <strain evidence="14 31">DMG1500109</strain>
    </source>
</reference>
<dbReference type="InterPro" id="IPR046348">
    <property type="entry name" value="SIS_dom_sf"/>
</dbReference>
<dbReference type="EC" id="2.6.1.16" evidence="17"/>
<dbReference type="PROSITE" id="PS51464">
    <property type="entry name" value="SIS"/>
    <property type="match status" value="1"/>
</dbReference>
<evidence type="ECO:0000313" key="15">
    <source>
        <dbReference type="EMBL" id="HAJ9593034.1"/>
    </source>
</evidence>
<evidence type="ECO:0000313" key="22">
    <source>
        <dbReference type="Proteomes" id="UP000379076"/>
    </source>
</evidence>
<evidence type="ECO:0000313" key="3">
    <source>
        <dbReference type="EMBL" id="EAC5550120.1"/>
    </source>
</evidence>
<evidence type="ECO:0000313" key="21">
    <source>
        <dbReference type="Proteomes" id="UP000368512"/>
    </source>
</evidence>
<dbReference type="InterPro" id="IPR035490">
    <property type="entry name" value="GlmS/FrlB_SIS"/>
</dbReference>
<evidence type="ECO:0000313" key="4">
    <source>
        <dbReference type="EMBL" id="EAC7481374.1"/>
    </source>
</evidence>
<evidence type="ECO:0000313" key="31">
    <source>
        <dbReference type="Proteomes" id="UP000843775"/>
    </source>
</evidence>
<dbReference type="EMBL" id="AAASLB010000005">
    <property type="protein sequence ID" value="EAE4942463.1"/>
    <property type="molecule type" value="Genomic_DNA"/>
</dbReference>
<dbReference type="EMBL" id="DAAJZA010000013">
    <property type="protein sequence ID" value="HAC1756102.1"/>
    <property type="molecule type" value="Genomic_DNA"/>
</dbReference>
<accession>A0A0B8R883</accession>
<dbReference type="Proteomes" id="UP000527632">
    <property type="component" value="Unassembled WGS sequence"/>
</dbReference>
<evidence type="ECO:0000313" key="17">
    <source>
        <dbReference type="EMBL" id="RKA06540.1"/>
    </source>
</evidence>